<dbReference type="FunFam" id="3.40.605.10:FF:000007">
    <property type="entry name" value="NAD/NADP-dependent betaine aldehyde dehydrogenase"/>
    <property type="match status" value="1"/>
</dbReference>
<dbReference type="PANTHER" id="PTHR11699">
    <property type="entry name" value="ALDEHYDE DEHYDROGENASE-RELATED"/>
    <property type="match status" value="1"/>
</dbReference>
<dbReference type="InterPro" id="IPR016163">
    <property type="entry name" value="Ald_DH_C"/>
</dbReference>
<dbReference type="SUPFAM" id="SSF53720">
    <property type="entry name" value="ALDH-like"/>
    <property type="match status" value="1"/>
</dbReference>
<dbReference type="GO" id="GO:0016620">
    <property type="term" value="F:oxidoreductase activity, acting on the aldehyde or oxo group of donors, NAD or NADP as acceptor"/>
    <property type="evidence" value="ECO:0007669"/>
    <property type="project" value="InterPro"/>
</dbReference>
<feature type="region of interest" description="Disordered" evidence="5">
    <location>
        <begin position="447"/>
        <end position="468"/>
    </location>
</feature>
<evidence type="ECO:0000256" key="5">
    <source>
        <dbReference type="SAM" id="MobiDB-lite"/>
    </source>
</evidence>
<dbReference type="Gene3D" id="3.40.605.10">
    <property type="entry name" value="Aldehyde Dehydrogenase, Chain A, domain 1"/>
    <property type="match status" value="1"/>
</dbReference>
<dbReference type="Gene3D" id="3.40.309.10">
    <property type="entry name" value="Aldehyde Dehydrogenase, Chain A, domain 2"/>
    <property type="match status" value="1"/>
</dbReference>
<feature type="domain" description="Aldehyde dehydrogenase" evidence="6">
    <location>
        <begin position="18"/>
        <end position="479"/>
    </location>
</feature>
<evidence type="ECO:0000256" key="3">
    <source>
        <dbReference type="PROSITE-ProRule" id="PRU10007"/>
    </source>
</evidence>
<dbReference type="InterPro" id="IPR016162">
    <property type="entry name" value="Ald_DH_N"/>
</dbReference>
<keyword evidence="8" id="KW-1185">Reference proteome</keyword>
<dbReference type="InterPro" id="IPR015590">
    <property type="entry name" value="Aldehyde_DH_dom"/>
</dbReference>
<evidence type="ECO:0000259" key="6">
    <source>
        <dbReference type="Pfam" id="PF00171"/>
    </source>
</evidence>
<feature type="compositionally biased region" description="Basic and acidic residues" evidence="5">
    <location>
        <begin position="456"/>
        <end position="468"/>
    </location>
</feature>
<evidence type="ECO:0000256" key="1">
    <source>
        <dbReference type="ARBA" id="ARBA00009986"/>
    </source>
</evidence>
<dbReference type="InterPro" id="IPR016161">
    <property type="entry name" value="Ald_DH/histidinol_DH"/>
</dbReference>
<proteinExistence type="inferred from homology"/>
<sequence length="484" mass="50959">MTATDISSEAGLYIAGSWRRGGGPAIPVINPATEDVIATVPGATPAEVDEALAAAQRAQRDWGRAPGGVRGTLVRAIGDVIRANATELAELQTAEVGKPLAVSHAEVAMAAQLADYTAGWDRRIEGEILPSDNADEVIHLNRVPIGVVAAVTAWNAPVALLVRKIAPALVAGNAVVVKPSELAPLSSIALVRMIAEAVDLPPGLLNLVTGGPETGLALVASPRTGLVTLTGHRDTGKKVMAAAAANLTRVSLELGGKAPAIVWADADLDTAVPAVAMARHFNGGQVCTSAERVFVHESVFEEFVARYTALVGHFRVGDPLGEVELGPLAGEAQRNKSINAIERAKAEGARVVLGGGPPAGDAFERGFWVTPTVLVDVEPGMDIMREEVFGPVTPIAKVPTLERAFELANETRYGLSAYLYTADHRIAMRAERDLDFGELYINRSIGEQAQGHHSGHRESGLGGEDGKHGVLRYTQLRSVYHNYA</sequence>
<protein>
    <submittedName>
        <fullName evidence="7">Aldehyde dehydrogenase</fullName>
    </submittedName>
</protein>
<comment type="similarity">
    <text evidence="1 4">Belongs to the aldehyde dehydrogenase family.</text>
</comment>
<organism evidence="7 8">
    <name type="scientific">Spongiactinospora gelatinilytica</name>
    <dbReference type="NCBI Taxonomy" id="2666298"/>
    <lineage>
        <taxon>Bacteria</taxon>
        <taxon>Bacillati</taxon>
        <taxon>Actinomycetota</taxon>
        <taxon>Actinomycetes</taxon>
        <taxon>Streptosporangiales</taxon>
        <taxon>Streptosporangiaceae</taxon>
        <taxon>Spongiactinospora</taxon>
    </lineage>
</organism>
<comment type="caution">
    <text evidence="7">The sequence shown here is derived from an EMBL/GenBank/DDBJ whole genome shotgun (WGS) entry which is preliminary data.</text>
</comment>
<evidence type="ECO:0000256" key="2">
    <source>
        <dbReference type="ARBA" id="ARBA00023002"/>
    </source>
</evidence>
<evidence type="ECO:0000313" key="8">
    <source>
        <dbReference type="Proteomes" id="UP000248544"/>
    </source>
</evidence>
<feature type="active site" evidence="3">
    <location>
        <position position="253"/>
    </location>
</feature>
<dbReference type="Proteomes" id="UP000248544">
    <property type="component" value="Unassembled WGS sequence"/>
</dbReference>
<dbReference type="EMBL" id="POUA01000314">
    <property type="protein sequence ID" value="PZG32106.1"/>
    <property type="molecule type" value="Genomic_DNA"/>
</dbReference>
<accession>A0A2W2F4X7</accession>
<gene>
    <name evidence="7" type="ORF">C1I98_29605</name>
</gene>
<evidence type="ECO:0000313" key="7">
    <source>
        <dbReference type="EMBL" id="PZG32106.1"/>
    </source>
</evidence>
<dbReference type="Pfam" id="PF00171">
    <property type="entry name" value="Aldedh"/>
    <property type="match status" value="1"/>
</dbReference>
<evidence type="ECO:0000256" key="4">
    <source>
        <dbReference type="RuleBase" id="RU003345"/>
    </source>
</evidence>
<dbReference type="PROSITE" id="PS00687">
    <property type="entry name" value="ALDEHYDE_DEHYDR_GLU"/>
    <property type="match status" value="1"/>
</dbReference>
<keyword evidence="2 4" id="KW-0560">Oxidoreductase</keyword>
<dbReference type="InterPro" id="IPR029510">
    <property type="entry name" value="Ald_DH_CS_GLU"/>
</dbReference>
<dbReference type="RefSeq" id="WP_111170692.1">
    <property type="nucleotide sequence ID" value="NZ_POUA01000314.1"/>
</dbReference>
<reference evidence="7 8" key="1">
    <citation type="submission" date="2018-01" db="EMBL/GenBank/DDBJ databases">
        <title>Draft genome sequence of Sphaerisporangium sp. 7K107.</title>
        <authorList>
            <person name="Sahin N."/>
            <person name="Saygin H."/>
            <person name="Ay H."/>
        </authorList>
    </citation>
    <scope>NUCLEOTIDE SEQUENCE [LARGE SCALE GENOMIC DNA]</scope>
    <source>
        <strain evidence="7 8">7K107</strain>
    </source>
</reference>
<dbReference type="FunFam" id="3.40.309.10:FF:000009">
    <property type="entry name" value="Aldehyde dehydrogenase A"/>
    <property type="match status" value="1"/>
</dbReference>
<dbReference type="AlphaFoldDB" id="A0A2W2F4X7"/>
<name>A0A2W2F4X7_9ACTN</name>